<name>A0A1B9FSW3_9TREE</name>
<dbReference type="OrthoDB" id="10660935at2759"/>
<reference evidence="1" key="1">
    <citation type="submission" date="2013-07" db="EMBL/GenBank/DDBJ databases">
        <title>The Genome Sequence of Cryptococcus bestiolae CBS10118.</title>
        <authorList>
            <consortium name="The Broad Institute Genome Sequencing Platform"/>
            <person name="Cuomo C."/>
            <person name="Litvintseva A."/>
            <person name="Chen Y."/>
            <person name="Heitman J."/>
            <person name="Sun S."/>
            <person name="Springer D."/>
            <person name="Dromer F."/>
            <person name="Young S.K."/>
            <person name="Zeng Q."/>
            <person name="Gargeya S."/>
            <person name="Fitzgerald M."/>
            <person name="Abouelleil A."/>
            <person name="Alvarado L."/>
            <person name="Berlin A.M."/>
            <person name="Chapman S.B."/>
            <person name="Dewar J."/>
            <person name="Goldberg J."/>
            <person name="Griggs A."/>
            <person name="Gujja S."/>
            <person name="Hansen M."/>
            <person name="Howarth C."/>
            <person name="Imamovic A."/>
            <person name="Larimer J."/>
            <person name="McCowan C."/>
            <person name="Murphy C."/>
            <person name="Pearson M."/>
            <person name="Priest M."/>
            <person name="Roberts A."/>
            <person name="Saif S."/>
            <person name="Shea T."/>
            <person name="Sykes S."/>
            <person name="Wortman J."/>
            <person name="Nusbaum C."/>
            <person name="Birren B."/>
        </authorList>
    </citation>
    <scope>NUCLEOTIDE SEQUENCE [LARGE SCALE GENOMIC DNA]</scope>
    <source>
        <strain evidence="1">CBS 10118</strain>
    </source>
</reference>
<evidence type="ECO:0000313" key="1">
    <source>
        <dbReference type="EMBL" id="OCF21867.1"/>
    </source>
</evidence>
<dbReference type="AlphaFoldDB" id="A0A1B9FSW3"/>
<proteinExistence type="predicted"/>
<reference evidence="1" key="2">
    <citation type="submission" date="2014-01" db="EMBL/GenBank/DDBJ databases">
        <title>Evolution of pathogenesis and genome organization in the Tremellales.</title>
        <authorList>
            <person name="Cuomo C."/>
            <person name="Litvintseva A."/>
            <person name="Heitman J."/>
            <person name="Chen Y."/>
            <person name="Sun S."/>
            <person name="Springer D."/>
            <person name="Dromer F."/>
            <person name="Young S."/>
            <person name="Zeng Q."/>
            <person name="Chapman S."/>
            <person name="Gujja S."/>
            <person name="Saif S."/>
            <person name="Birren B."/>
        </authorList>
    </citation>
    <scope>NUCLEOTIDE SEQUENCE</scope>
    <source>
        <strain evidence="1">CBS 10118</strain>
    </source>
</reference>
<dbReference type="VEuPathDB" id="FungiDB:I302_08646"/>
<sequence>MECGTNIRIVSDCVNRWSVSMEGWDRSGIHELLEWLHGQLRVARDRFEVSDQLRSSTSIEVYNVLNAQTELAYCISEYRSNNHPNHPKETNPEHLRRYLNQAVGGGASIRLMEDPAGLCPWCEA</sequence>
<accession>A0A1B9FSW3</accession>
<organism evidence="1">
    <name type="scientific">Kwoniella bestiolae CBS 10118</name>
    <dbReference type="NCBI Taxonomy" id="1296100"/>
    <lineage>
        <taxon>Eukaryota</taxon>
        <taxon>Fungi</taxon>
        <taxon>Dikarya</taxon>
        <taxon>Basidiomycota</taxon>
        <taxon>Agaricomycotina</taxon>
        <taxon>Tremellomycetes</taxon>
        <taxon>Tremellales</taxon>
        <taxon>Cryptococcaceae</taxon>
        <taxon>Kwoniella</taxon>
    </lineage>
</organism>
<dbReference type="EMBL" id="KI894026">
    <property type="protein sequence ID" value="OCF21867.1"/>
    <property type="molecule type" value="Genomic_DNA"/>
</dbReference>
<protein>
    <submittedName>
        <fullName evidence="1">Uncharacterized protein</fullName>
    </submittedName>
</protein>
<gene>
    <name evidence="1" type="ORF">I302_08646</name>
</gene>